<dbReference type="EMBL" id="FOYZ01000002">
    <property type="protein sequence ID" value="SFR65211.1"/>
    <property type="molecule type" value="Genomic_DNA"/>
</dbReference>
<evidence type="ECO:0008006" key="3">
    <source>
        <dbReference type="Google" id="ProtNLM"/>
    </source>
</evidence>
<gene>
    <name evidence="1" type="ORF">SAMN05661086_00776</name>
</gene>
<dbReference type="OrthoDB" id="569183at2"/>
<sequence>MNFVDLMNSSKYDFLRTHPRLGNKIILLGLGGSHAYGTNITTSDIDFRGITLNSTSDLLGLTSFEQYEDNNTDTVIYSFNKMIRLLLECNPNTCEILGLEENQYLIKTSLGQELINHTSLFLTKRAAKSFGGYASAQLRRLQNAVARDSMPPSNREQHIFNSVKNALDDFNRRYDNFVQGSIHLYIDNGVTEGFTKEIFVDANYTHVPLREYEKMFSTMNAVIREYDKIGKRNKKKDDNHLNKHAMHLIRLFMMAIDILDNGIIKTYRGNDLELLLKIRNGGFQNEDHTFSTEFCDILAHYEKELERATKETSLPDKPNMEQVEAFVEYVNRKVIDGDYS</sequence>
<dbReference type="RefSeq" id="WP_092559376.1">
    <property type="nucleotide sequence ID" value="NZ_FOYZ01000002.1"/>
</dbReference>
<name>A0A1I6IET6_9FIRM</name>
<dbReference type="InterPro" id="IPR018775">
    <property type="entry name" value="RlaP"/>
</dbReference>
<proteinExistence type="predicted"/>
<dbReference type="Proteomes" id="UP000199659">
    <property type="component" value="Unassembled WGS sequence"/>
</dbReference>
<dbReference type="AlphaFoldDB" id="A0A1I6IET6"/>
<dbReference type="Pfam" id="PF10127">
    <property type="entry name" value="RlaP"/>
    <property type="match status" value="1"/>
</dbReference>
<evidence type="ECO:0000313" key="1">
    <source>
        <dbReference type="EMBL" id="SFR65211.1"/>
    </source>
</evidence>
<accession>A0A1I6IET6</accession>
<organism evidence="1 2">
    <name type="scientific">Anaeromicropila populeti</name>
    <dbReference type="NCBI Taxonomy" id="37658"/>
    <lineage>
        <taxon>Bacteria</taxon>
        <taxon>Bacillati</taxon>
        <taxon>Bacillota</taxon>
        <taxon>Clostridia</taxon>
        <taxon>Lachnospirales</taxon>
        <taxon>Lachnospiraceae</taxon>
        <taxon>Anaeromicropila</taxon>
    </lineage>
</organism>
<evidence type="ECO:0000313" key="2">
    <source>
        <dbReference type="Proteomes" id="UP000199659"/>
    </source>
</evidence>
<protein>
    <recommendedName>
        <fullName evidence="3">Nucleotidyltransferase</fullName>
    </recommendedName>
</protein>
<reference evidence="1 2" key="1">
    <citation type="submission" date="2016-10" db="EMBL/GenBank/DDBJ databases">
        <authorList>
            <person name="de Groot N.N."/>
        </authorList>
    </citation>
    <scope>NUCLEOTIDE SEQUENCE [LARGE SCALE GENOMIC DNA]</scope>
    <source>
        <strain evidence="1 2">743A</strain>
    </source>
</reference>
<dbReference type="STRING" id="37658.SAMN05661086_00776"/>
<dbReference type="PANTHER" id="PTHR34817:SF1">
    <property type="entry name" value="NUCLEOTIDYLTRANSFERASE"/>
    <property type="match status" value="1"/>
</dbReference>
<keyword evidence="2" id="KW-1185">Reference proteome</keyword>
<dbReference type="PANTHER" id="PTHR34817">
    <property type="entry name" value="NUCLEOTIDYLTRANSFERASE"/>
    <property type="match status" value="1"/>
</dbReference>